<feature type="binding site" evidence="18">
    <location>
        <position position="101"/>
    </location>
    <ligand>
        <name>Mg(2+)</name>
        <dbReference type="ChEBI" id="CHEBI:18420"/>
    </ligand>
</feature>
<dbReference type="InterPro" id="IPR029044">
    <property type="entry name" value="Nucleotide-diphossugar_trans"/>
</dbReference>
<dbReference type="UniPathway" id="UPA00113">
    <property type="reaction ID" value="UER00532"/>
</dbReference>
<feature type="domain" description="Mannose-1-phosphate guanyltransferase C-terminal" evidence="20">
    <location>
        <begin position="260"/>
        <end position="342"/>
    </location>
</feature>
<sequence>MSLDIVILAAGQGTRMRSALPKVLHPVAGKSMLGHVIHSARQLFPKGIHVVIGHGAERVREQLASDDLSFVLQDKQLGTGHAVAQALPVLTAETVLILYGDVPLIKVETLHRLLALANDQQLGLLTVTLDDPTGYGRIVRDTHHRVSAIVEHKDATEAQKAIKEGNTGILAVPGKRLADWLGRLSNNNVQGEYYLTDVIAMAVNDGLVVATAQPDDAMEVQGANDRKQLAELERHYQQREARRLMALGVTLRDPARFDVRGDVTTGRDVMIDVNVILEGRVVIEDDVSIGPNCVIKDSTLRKGAIIKANSHLEGAIVGEGADAGPFARLRPGSVLDARAHVGNFVELKNAHLGEGAKAGHLTYLGDAVIGARTNVGAGTITCNYDGANKHKTIMGEDVFIGSNNSLVAPVHIASGATTAAGSTINQDVPAEQLAVARARQRNIEGWKRPVKTKKD</sequence>
<evidence type="ECO:0000256" key="6">
    <source>
        <dbReference type="ARBA" id="ARBA00022695"/>
    </source>
</evidence>
<feature type="binding site" evidence="18">
    <location>
        <position position="374"/>
    </location>
    <ligand>
        <name>UDP-N-acetyl-alpha-D-glucosamine</name>
        <dbReference type="ChEBI" id="CHEBI:57705"/>
    </ligand>
</feature>
<gene>
    <name evidence="18" type="primary">glmU</name>
    <name evidence="21" type="ORF">SAMN05216197_105112</name>
</gene>
<feature type="region of interest" description="N-acetyltransferase" evidence="18">
    <location>
        <begin position="248"/>
        <end position="455"/>
    </location>
</feature>
<dbReference type="GO" id="GO:0071555">
    <property type="term" value="P:cell wall organization"/>
    <property type="evidence" value="ECO:0007669"/>
    <property type="project" value="UniProtKB-KW"/>
</dbReference>
<evidence type="ECO:0000256" key="14">
    <source>
        <dbReference type="ARBA" id="ARBA00023316"/>
    </source>
</evidence>
<dbReference type="Pfam" id="PF25087">
    <property type="entry name" value="GMPPB_C"/>
    <property type="match status" value="1"/>
</dbReference>
<dbReference type="Pfam" id="PF14602">
    <property type="entry name" value="Hexapep_2"/>
    <property type="match status" value="1"/>
</dbReference>
<organism evidence="21 22">
    <name type="scientific">Pseudomonas graminis</name>
    <dbReference type="NCBI Taxonomy" id="158627"/>
    <lineage>
        <taxon>Bacteria</taxon>
        <taxon>Pseudomonadati</taxon>
        <taxon>Pseudomonadota</taxon>
        <taxon>Gammaproteobacteria</taxon>
        <taxon>Pseudomonadales</taxon>
        <taxon>Pseudomonadaceae</taxon>
        <taxon>Pseudomonas</taxon>
    </lineage>
</organism>
<proteinExistence type="inferred from homology"/>
<comment type="pathway">
    <text evidence="18">Nucleotide-sugar biosynthesis; UDP-N-acetyl-alpha-D-glucosamine biosynthesis; UDP-N-acetyl-alpha-D-glucosamine from N-acetyl-alpha-D-glucosamine 1-phosphate: step 1/1.</text>
</comment>
<keyword evidence="7 18" id="KW-0479">Metal-binding</keyword>
<dbReference type="GO" id="GO:0009252">
    <property type="term" value="P:peptidoglycan biosynthetic process"/>
    <property type="evidence" value="ECO:0007669"/>
    <property type="project" value="UniProtKB-UniRule"/>
</dbReference>
<evidence type="ECO:0000256" key="15">
    <source>
        <dbReference type="ARBA" id="ARBA00048247"/>
    </source>
</evidence>
<feature type="binding site" evidence="18">
    <location>
        <position position="166"/>
    </location>
    <ligand>
        <name>UDP-N-acetyl-alpha-D-glucosamine</name>
        <dbReference type="ChEBI" id="CHEBI:57705"/>
    </ligand>
</feature>
<dbReference type="HAMAP" id="MF_01631">
    <property type="entry name" value="GlmU"/>
    <property type="match status" value="1"/>
</dbReference>
<dbReference type="GO" id="GO:0019134">
    <property type="term" value="F:glucosamine-1-phosphate N-acetyltransferase activity"/>
    <property type="evidence" value="ECO:0007669"/>
    <property type="project" value="UniProtKB-UniRule"/>
</dbReference>
<dbReference type="Pfam" id="PF12804">
    <property type="entry name" value="NTP_transf_3"/>
    <property type="match status" value="1"/>
</dbReference>
<feature type="binding site" evidence="18">
    <location>
        <begin position="383"/>
        <end position="384"/>
    </location>
    <ligand>
        <name>acetyl-CoA</name>
        <dbReference type="ChEBI" id="CHEBI:57288"/>
    </ligand>
</feature>
<dbReference type="InterPro" id="IPR056729">
    <property type="entry name" value="GMPPB_C"/>
</dbReference>
<keyword evidence="9 18" id="KW-0460">Magnesium</keyword>
<evidence type="ECO:0000256" key="4">
    <source>
        <dbReference type="ARBA" id="ARBA00022490"/>
    </source>
</evidence>
<feature type="domain" description="MobA-like NTP transferase" evidence="19">
    <location>
        <begin position="6"/>
        <end position="121"/>
    </location>
</feature>
<name>A0A1I0B8Q2_9PSED</name>
<evidence type="ECO:0000256" key="8">
    <source>
        <dbReference type="ARBA" id="ARBA00022737"/>
    </source>
</evidence>
<feature type="binding site" evidence="18">
    <location>
        <position position="224"/>
    </location>
    <ligand>
        <name>Mg(2+)</name>
        <dbReference type="ChEBI" id="CHEBI:18420"/>
    </ligand>
</feature>
<dbReference type="NCBIfam" id="TIGR01173">
    <property type="entry name" value="glmU"/>
    <property type="match status" value="1"/>
</dbReference>
<dbReference type="RefSeq" id="WP_074886095.1">
    <property type="nucleotide sequence ID" value="NZ_FOHW01000005.1"/>
</dbReference>
<protein>
    <recommendedName>
        <fullName evidence="18">Bifunctional protein GlmU</fullName>
    </recommendedName>
    <domain>
        <recommendedName>
            <fullName evidence="18">UDP-N-acetylglucosamine pyrophosphorylase</fullName>
            <ecNumber evidence="18">2.7.7.23</ecNumber>
        </recommendedName>
        <alternativeName>
            <fullName evidence="18">N-acetylglucosamine-1-phosphate uridyltransferase</fullName>
        </alternativeName>
    </domain>
    <domain>
        <recommendedName>
            <fullName evidence="18">Glucosamine-1-phosphate N-acetyltransferase</fullName>
            <ecNumber evidence="18">2.3.1.157</ecNumber>
        </recommendedName>
    </domain>
</protein>
<feature type="binding site" evidence="18">
    <location>
        <position position="348"/>
    </location>
    <ligand>
        <name>UDP-N-acetyl-alpha-D-glucosamine</name>
        <dbReference type="ChEBI" id="CHEBI:57705"/>
    </ligand>
</feature>
<evidence type="ECO:0000256" key="10">
    <source>
        <dbReference type="ARBA" id="ARBA00022960"/>
    </source>
</evidence>
<dbReference type="PANTHER" id="PTHR43584:SF3">
    <property type="entry name" value="BIFUNCTIONAL PROTEIN GLMU"/>
    <property type="match status" value="1"/>
</dbReference>
<keyword evidence="13 18" id="KW-0012">Acyltransferase</keyword>
<evidence type="ECO:0000256" key="16">
    <source>
        <dbReference type="ARBA" id="ARBA00048493"/>
    </source>
</evidence>
<dbReference type="GO" id="GO:0016020">
    <property type="term" value="C:membrane"/>
    <property type="evidence" value="ECO:0007669"/>
    <property type="project" value="GOC"/>
</dbReference>
<dbReference type="InterPro" id="IPR025877">
    <property type="entry name" value="MobA-like_NTP_Trfase"/>
</dbReference>
<dbReference type="GO" id="GO:0009245">
    <property type="term" value="P:lipid A biosynthetic process"/>
    <property type="evidence" value="ECO:0007669"/>
    <property type="project" value="UniProtKB-UniRule"/>
</dbReference>
<feature type="binding site" evidence="18">
    <location>
        <position position="420"/>
    </location>
    <ligand>
        <name>acetyl-CoA</name>
        <dbReference type="ChEBI" id="CHEBI:57288"/>
    </ligand>
</feature>
<comment type="subunit">
    <text evidence="18">Homotrimer.</text>
</comment>
<evidence type="ECO:0000256" key="2">
    <source>
        <dbReference type="ARBA" id="ARBA00007707"/>
    </source>
</evidence>
<feature type="binding site" evidence="18">
    <location>
        <position position="224"/>
    </location>
    <ligand>
        <name>UDP-N-acetyl-alpha-D-glucosamine</name>
        <dbReference type="ChEBI" id="CHEBI:57705"/>
    </ligand>
</feature>
<dbReference type="EC" id="2.3.1.157" evidence="18"/>
<dbReference type="InterPro" id="IPR050065">
    <property type="entry name" value="GlmU-like"/>
</dbReference>
<keyword evidence="10 18" id="KW-0133">Cell shape</keyword>
<feature type="binding site" evidence="18">
    <location>
        <position position="151"/>
    </location>
    <ligand>
        <name>UDP-N-acetyl-alpha-D-glucosamine</name>
        <dbReference type="ChEBI" id="CHEBI:57705"/>
    </ligand>
</feature>
<dbReference type="GO" id="GO:0000902">
    <property type="term" value="P:cell morphogenesis"/>
    <property type="evidence" value="ECO:0007669"/>
    <property type="project" value="UniProtKB-UniRule"/>
</dbReference>
<dbReference type="GO" id="GO:0000287">
    <property type="term" value="F:magnesium ion binding"/>
    <property type="evidence" value="ECO:0007669"/>
    <property type="project" value="UniProtKB-UniRule"/>
</dbReference>
<feature type="binding site" evidence="18">
    <location>
        <position position="330"/>
    </location>
    <ligand>
        <name>UDP-N-acetyl-alpha-D-glucosamine</name>
        <dbReference type="ChEBI" id="CHEBI:57705"/>
    </ligand>
</feature>
<evidence type="ECO:0000256" key="1">
    <source>
        <dbReference type="ARBA" id="ARBA00004496"/>
    </source>
</evidence>
<feature type="region of interest" description="Pyrophosphorylase" evidence="18">
    <location>
        <begin position="1"/>
        <end position="226"/>
    </location>
</feature>
<evidence type="ECO:0000256" key="17">
    <source>
        <dbReference type="ARBA" id="ARBA00049628"/>
    </source>
</evidence>
<feature type="binding site" evidence="18">
    <location>
        <position position="377"/>
    </location>
    <ligand>
        <name>acetyl-CoA</name>
        <dbReference type="ChEBI" id="CHEBI:57288"/>
    </ligand>
</feature>
<dbReference type="GO" id="GO:0006048">
    <property type="term" value="P:UDP-N-acetylglucosamine biosynthetic process"/>
    <property type="evidence" value="ECO:0007669"/>
    <property type="project" value="UniProtKB-UniPathway"/>
</dbReference>
<feature type="binding site" evidence="18">
    <location>
        <begin position="8"/>
        <end position="11"/>
    </location>
    <ligand>
        <name>UDP-N-acetyl-alpha-D-glucosamine</name>
        <dbReference type="ChEBI" id="CHEBI:57705"/>
    </ligand>
</feature>
<comment type="similarity">
    <text evidence="3 18">In the N-terminal section; belongs to the N-acetylglucosamine-1-phosphate uridyltransferase family.</text>
</comment>
<evidence type="ECO:0000256" key="18">
    <source>
        <dbReference type="HAMAP-Rule" id="MF_01631"/>
    </source>
</evidence>
<accession>A0A1I0B8Q2</accession>
<keyword evidence="4 18" id="KW-0963">Cytoplasm</keyword>
<dbReference type="GO" id="GO:0008360">
    <property type="term" value="P:regulation of cell shape"/>
    <property type="evidence" value="ECO:0007669"/>
    <property type="project" value="UniProtKB-KW"/>
</dbReference>
<dbReference type="AlphaFoldDB" id="A0A1I0B8Q2"/>
<feature type="binding site" evidence="18">
    <location>
        <position position="73"/>
    </location>
    <ligand>
        <name>UDP-N-acetyl-alpha-D-glucosamine</name>
        <dbReference type="ChEBI" id="CHEBI:57705"/>
    </ligand>
</feature>
<comment type="cofactor">
    <cofactor evidence="18">
        <name>Mg(2+)</name>
        <dbReference type="ChEBI" id="CHEBI:18420"/>
    </cofactor>
    <text evidence="18">Binds 1 Mg(2+) ion per subunit.</text>
</comment>
<dbReference type="CDD" id="cd03353">
    <property type="entry name" value="LbH_GlmU_C"/>
    <property type="match status" value="1"/>
</dbReference>
<feature type="binding site" evidence="18">
    <location>
        <position position="22"/>
    </location>
    <ligand>
        <name>UDP-N-acetyl-alpha-D-glucosamine</name>
        <dbReference type="ChEBI" id="CHEBI:57705"/>
    </ligand>
</feature>
<dbReference type="EC" id="2.7.7.23" evidence="18"/>
<dbReference type="SUPFAM" id="SSF51161">
    <property type="entry name" value="Trimeric LpxA-like enzymes"/>
    <property type="match status" value="1"/>
</dbReference>
<feature type="binding site" evidence="18">
    <location>
        <begin position="99"/>
        <end position="101"/>
    </location>
    <ligand>
        <name>UDP-N-acetyl-alpha-D-glucosamine</name>
        <dbReference type="ChEBI" id="CHEBI:57705"/>
    </ligand>
</feature>
<comment type="catalytic activity">
    <reaction evidence="16 18">
        <text>N-acetyl-alpha-D-glucosamine 1-phosphate + UTP + H(+) = UDP-N-acetyl-alpha-D-glucosamine + diphosphate</text>
        <dbReference type="Rhea" id="RHEA:13509"/>
        <dbReference type="ChEBI" id="CHEBI:15378"/>
        <dbReference type="ChEBI" id="CHEBI:33019"/>
        <dbReference type="ChEBI" id="CHEBI:46398"/>
        <dbReference type="ChEBI" id="CHEBI:57705"/>
        <dbReference type="ChEBI" id="CHEBI:57776"/>
        <dbReference type="EC" id="2.7.7.23"/>
    </reaction>
</comment>
<evidence type="ECO:0000256" key="13">
    <source>
        <dbReference type="ARBA" id="ARBA00023315"/>
    </source>
</evidence>
<evidence type="ECO:0000259" key="20">
    <source>
        <dbReference type="Pfam" id="PF25087"/>
    </source>
</evidence>
<dbReference type="Gene3D" id="2.160.10.10">
    <property type="entry name" value="Hexapeptide repeat proteins"/>
    <property type="match status" value="1"/>
</dbReference>
<reference evidence="21 22" key="1">
    <citation type="submission" date="2016-10" db="EMBL/GenBank/DDBJ databases">
        <authorList>
            <person name="de Groot N.N."/>
        </authorList>
    </citation>
    <scope>NUCLEOTIDE SEQUENCE [LARGE SCALE GENOMIC DNA]</scope>
    <source>
        <strain evidence="21 22">DSM 11363</strain>
    </source>
</reference>
<comment type="similarity">
    <text evidence="2 18">In the C-terminal section; belongs to the transferase hexapeptide repeat family.</text>
</comment>
<evidence type="ECO:0000313" key="21">
    <source>
        <dbReference type="EMBL" id="SET02918.1"/>
    </source>
</evidence>
<dbReference type="SUPFAM" id="SSF53448">
    <property type="entry name" value="Nucleotide-diphospho-sugar transferases"/>
    <property type="match status" value="1"/>
</dbReference>
<evidence type="ECO:0000259" key="19">
    <source>
        <dbReference type="Pfam" id="PF12804"/>
    </source>
</evidence>
<feature type="binding site" evidence="18">
    <location>
        <position position="363"/>
    </location>
    <ligand>
        <name>UDP-N-acetyl-alpha-D-glucosamine</name>
        <dbReference type="ChEBI" id="CHEBI:57705"/>
    </ligand>
</feature>
<dbReference type="NCBIfam" id="NF010933">
    <property type="entry name" value="PRK14353.1"/>
    <property type="match status" value="1"/>
</dbReference>
<evidence type="ECO:0000256" key="9">
    <source>
        <dbReference type="ARBA" id="ARBA00022842"/>
    </source>
</evidence>
<keyword evidence="8 18" id="KW-0677">Repeat</keyword>
<comment type="pathway">
    <text evidence="18">Bacterial outer membrane biogenesis; LPS lipid A biosynthesis.</text>
</comment>
<dbReference type="PANTHER" id="PTHR43584">
    <property type="entry name" value="NUCLEOTIDYL TRANSFERASE"/>
    <property type="match status" value="1"/>
</dbReference>
<dbReference type="InterPro" id="IPR038009">
    <property type="entry name" value="GlmU_C_LbH"/>
</dbReference>
<evidence type="ECO:0000256" key="12">
    <source>
        <dbReference type="ARBA" id="ARBA00023268"/>
    </source>
</evidence>
<dbReference type="InterPro" id="IPR001451">
    <property type="entry name" value="Hexapep"/>
</dbReference>
<keyword evidence="6 18" id="KW-0548">Nucleotidyltransferase</keyword>
<dbReference type="InterPro" id="IPR011004">
    <property type="entry name" value="Trimer_LpxA-like_sf"/>
</dbReference>
<evidence type="ECO:0000256" key="7">
    <source>
        <dbReference type="ARBA" id="ARBA00022723"/>
    </source>
</evidence>
<evidence type="ECO:0000256" key="3">
    <source>
        <dbReference type="ARBA" id="ARBA00007947"/>
    </source>
</evidence>
<evidence type="ECO:0000256" key="11">
    <source>
        <dbReference type="ARBA" id="ARBA00022984"/>
    </source>
</evidence>
<dbReference type="GO" id="GO:0003977">
    <property type="term" value="F:UDP-N-acetylglucosamine diphosphorylase activity"/>
    <property type="evidence" value="ECO:0007669"/>
    <property type="project" value="UniProtKB-UniRule"/>
</dbReference>
<feature type="active site" description="Proton acceptor" evidence="18">
    <location>
        <position position="360"/>
    </location>
</feature>
<feature type="binding site" evidence="18">
    <location>
        <position position="136"/>
    </location>
    <ligand>
        <name>UDP-N-acetyl-alpha-D-glucosamine</name>
        <dbReference type="ChEBI" id="CHEBI:57705"/>
    </ligand>
</feature>
<keyword evidence="5 18" id="KW-0808">Transferase</keyword>
<dbReference type="OrthoDB" id="9775031at2"/>
<comment type="pathway">
    <text evidence="18">Nucleotide-sugar biosynthesis; UDP-N-acetyl-alpha-D-glucosamine biosynthesis; N-acetyl-alpha-D-glucosamine 1-phosphate from alpha-D-glucosamine 6-phosphate (route II): step 2/2.</text>
</comment>
<feature type="binding site" evidence="18">
    <location>
        <begin position="78"/>
        <end position="79"/>
    </location>
    <ligand>
        <name>UDP-N-acetyl-alpha-D-glucosamine</name>
        <dbReference type="ChEBI" id="CHEBI:57705"/>
    </ligand>
</feature>
<keyword evidence="14 18" id="KW-0961">Cell wall biogenesis/degradation</keyword>
<comment type="subcellular location">
    <subcellularLocation>
        <location evidence="1 18">Cytoplasm</location>
    </subcellularLocation>
</comment>
<dbReference type="Gene3D" id="3.90.550.10">
    <property type="entry name" value="Spore Coat Polysaccharide Biosynthesis Protein SpsA, Chain A"/>
    <property type="match status" value="1"/>
</dbReference>
<feature type="region of interest" description="Linker" evidence="18">
    <location>
        <begin position="227"/>
        <end position="247"/>
    </location>
</feature>
<dbReference type="GO" id="GO:0005737">
    <property type="term" value="C:cytoplasm"/>
    <property type="evidence" value="ECO:0007669"/>
    <property type="project" value="UniProtKB-SubCell"/>
</dbReference>
<dbReference type="InterPro" id="IPR005882">
    <property type="entry name" value="Bifunctional_GlmU"/>
</dbReference>
<keyword evidence="11 18" id="KW-0573">Peptidoglycan synthesis</keyword>
<keyword evidence="12 18" id="KW-0511">Multifunctional enzyme</keyword>
<evidence type="ECO:0000313" key="22">
    <source>
        <dbReference type="Proteomes" id="UP000182332"/>
    </source>
</evidence>
<dbReference type="Proteomes" id="UP000182332">
    <property type="component" value="Unassembled WGS sequence"/>
</dbReference>
<feature type="binding site" evidence="18">
    <location>
        <position position="402"/>
    </location>
    <ligand>
        <name>acetyl-CoA</name>
        <dbReference type="ChEBI" id="CHEBI:57288"/>
    </ligand>
</feature>
<dbReference type="EMBL" id="FOHW01000005">
    <property type="protein sequence ID" value="SET02918.1"/>
    <property type="molecule type" value="Genomic_DNA"/>
</dbReference>
<dbReference type="CDD" id="cd02540">
    <property type="entry name" value="GT2_GlmU_N_bac"/>
    <property type="match status" value="1"/>
</dbReference>
<feature type="binding site" evidence="18">
    <location>
        <position position="437"/>
    </location>
    <ligand>
        <name>acetyl-CoA</name>
        <dbReference type="ChEBI" id="CHEBI:57288"/>
    </ligand>
</feature>
<comment type="catalytic activity">
    <reaction evidence="15 18">
        <text>alpha-D-glucosamine 1-phosphate + acetyl-CoA = N-acetyl-alpha-D-glucosamine 1-phosphate + CoA + H(+)</text>
        <dbReference type="Rhea" id="RHEA:13725"/>
        <dbReference type="ChEBI" id="CHEBI:15378"/>
        <dbReference type="ChEBI" id="CHEBI:57287"/>
        <dbReference type="ChEBI" id="CHEBI:57288"/>
        <dbReference type="ChEBI" id="CHEBI:57776"/>
        <dbReference type="ChEBI" id="CHEBI:58516"/>
        <dbReference type="EC" id="2.3.1.157"/>
    </reaction>
</comment>
<comment type="function">
    <text evidence="17 18">Catalyzes the last two sequential reactions in the de novo biosynthetic pathway for UDP-N-acetylglucosamine (UDP-GlcNAc). The C-terminal domain catalyzes the transfer of acetyl group from acetyl coenzyme A to glucosamine-1-phosphate (GlcN-1-P) to produce N-acetylglucosamine-1-phosphate (GlcNAc-1-P), which is converted into UDP-GlcNAc by the transfer of uridine 5-monophosphate (from uridine 5-triphosphate), a reaction catalyzed by the N-terminal domain.</text>
</comment>
<evidence type="ECO:0000256" key="5">
    <source>
        <dbReference type="ARBA" id="ARBA00022679"/>
    </source>
</evidence>
<dbReference type="UniPathway" id="UPA00973"/>